<dbReference type="Pfam" id="PF02321">
    <property type="entry name" value="OEP"/>
    <property type="match status" value="2"/>
</dbReference>
<keyword evidence="3" id="KW-0472">Membrane</keyword>
<dbReference type="Gene3D" id="1.20.1600.10">
    <property type="entry name" value="Outer membrane efflux proteins (OEP)"/>
    <property type="match status" value="1"/>
</dbReference>
<dbReference type="InterPro" id="IPR010131">
    <property type="entry name" value="MdtP/NodT-like"/>
</dbReference>
<evidence type="ECO:0000256" key="6">
    <source>
        <dbReference type="ARBA" id="ARBA00023237"/>
    </source>
</evidence>
<sequence length="421" mass="46184">MEEKPLSRRYSKVAEVWVLAAAFVFPLGQASASTAITLSQAWERALQGNPSLLAGERNAGIAEGERRQAGVLPNPELSWEVEDTRSATRTTTLQISQPIELGGKRGARIELAERGIDSASIGQEQLRNELRAEVVAAFQGTLLATMRQTLAEQAQALSERGVAVVEARVKAGKASPLEVARARLQFDEVRLETARARDQRRNAMSQLLAVIGPQASADELELSGDAASLPTLPGVTELLRRLDSAAPMRLAQIEIERQEAAIAVEKSRRIADLRVSLGSQYSREDRERVNLLGLSMPLPLFDRNQGNVLAASRRAEQARDLRNAAQLRLRSEVQQAHQQWRTAQGAIRSFEDGLLGAADQALESTTRGFQMGKFAFIDVLDAQRTLIDVRSRYLLALDEALAAWVRLERIYGDLSAGTDGY</sequence>
<dbReference type="GO" id="GO:0015562">
    <property type="term" value="F:efflux transmembrane transporter activity"/>
    <property type="evidence" value="ECO:0007669"/>
    <property type="project" value="InterPro"/>
</dbReference>
<evidence type="ECO:0000313" key="8">
    <source>
        <dbReference type="EMBL" id="VDN63062.1"/>
    </source>
</evidence>
<comment type="subcellular location">
    <subcellularLocation>
        <location evidence="1">Cell outer membrane</location>
    </subcellularLocation>
</comment>
<dbReference type="PANTHER" id="PTHR30203:SF24">
    <property type="entry name" value="BLR4935 PROTEIN"/>
    <property type="match status" value="1"/>
</dbReference>
<keyword evidence="3" id="KW-1134">Transmembrane beta strand</keyword>
<organism evidence="8">
    <name type="scientific">Ectopseudomonas oleovorans</name>
    <name type="common">Pseudomonas oleovorans</name>
    <dbReference type="NCBI Taxonomy" id="301"/>
    <lineage>
        <taxon>Bacteria</taxon>
        <taxon>Pseudomonadati</taxon>
        <taxon>Pseudomonadota</taxon>
        <taxon>Gammaproteobacteria</taxon>
        <taxon>Pseudomonadales</taxon>
        <taxon>Pseudomonadaceae</taxon>
        <taxon>Ectopseudomonas</taxon>
    </lineage>
</organism>
<dbReference type="SUPFAM" id="SSF56954">
    <property type="entry name" value="Outer membrane efflux proteins (OEP)"/>
    <property type="match status" value="1"/>
</dbReference>
<name>A0A653B3A3_ECTOL</name>
<keyword evidence="6" id="KW-0998">Cell outer membrane</keyword>
<evidence type="ECO:0000256" key="5">
    <source>
        <dbReference type="ARBA" id="ARBA00023139"/>
    </source>
</evidence>
<dbReference type="AlphaFoldDB" id="A0A653B3A3"/>
<accession>A0A653B3A3</accession>
<evidence type="ECO:0000256" key="7">
    <source>
        <dbReference type="ARBA" id="ARBA00023288"/>
    </source>
</evidence>
<comment type="similarity">
    <text evidence="2">Belongs to the outer membrane factor (OMF) (TC 1.B.17) family.</text>
</comment>
<evidence type="ECO:0000256" key="1">
    <source>
        <dbReference type="ARBA" id="ARBA00004442"/>
    </source>
</evidence>
<keyword evidence="7" id="KW-0449">Lipoprotein</keyword>
<evidence type="ECO:0000256" key="3">
    <source>
        <dbReference type="ARBA" id="ARBA00022452"/>
    </source>
</evidence>
<dbReference type="EMBL" id="LR130779">
    <property type="protein sequence ID" value="VDN63062.1"/>
    <property type="molecule type" value="Genomic_DNA"/>
</dbReference>
<dbReference type="PANTHER" id="PTHR30203">
    <property type="entry name" value="OUTER MEMBRANE CATION EFFLUX PROTEIN"/>
    <property type="match status" value="1"/>
</dbReference>
<gene>
    <name evidence="8" type="ORF">POT9AD_2082</name>
</gene>
<evidence type="ECO:0000256" key="2">
    <source>
        <dbReference type="ARBA" id="ARBA00007613"/>
    </source>
</evidence>
<dbReference type="GO" id="GO:0016020">
    <property type="term" value="C:membrane"/>
    <property type="evidence" value="ECO:0007669"/>
    <property type="project" value="UniProtKB-SubCell"/>
</dbReference>
<keyword evidence="5" id="KW-0564">Palmitate</keyword>
<evidence type="ECO:0000256" key="4">
    <source>
        <dbReference type="ARBA" id="ARBA00022692"/>
    </source>
</evidence>
<proteinExistence type="inferred from homology"/>
<protein>
    <submittedName>
        <fullName evidence="8">Outer membrane protein, cobalt-zinc-cadmium efflux system</fullName>
    </submittedName>
</protein>
<keyword evidence="4" id="KW-0812">Transmembrane</keyword>
<dbReference type="InterPro" id="IPR003423">
    <property type="entry name" value="OMP_efflux"/>
</dbReference>
<reference evidence="8" key="1">
    <citation type="submission" date="2018-11" db="EMBL/GenBank/DDBJ databases">
        <authorList>
            <consortium name="Genoscope - CEA"/>
            <person name="William W."/>
        </authorList>
    </citation>
    <scope>NUCLEOTIDE SEQUENCE [LARGE SCALE GENOMIC DNA]</scope>
    <source>
        <strain evidence="8">T9AD</strain>
    </source>
</reference>